<accession>A0A1M2VHJ9</accession>
<proteinExistence type="predicted"/>
<sequence>MEEKLTVGASANPRGPEISHHDVKTGETVRREGAETWPTTILRVAGLGRFEEQEELVNGGQGATGGGVS</sequence>
<reference evidence="2 3" key="1">
    <citation type="submission" date="2016-10" db="EMBL/GenBank/DDBJ databases">
        <title>Genome sequence of the basidiomycete white-rot fungus Trametes pubescens.</title>
        <authorList>
            <person name="Makela M.R."/>
            <person name="Granchi Z."/>
            <person name="Peng M."/>
            <person name="De Vries R.P."/>
            <person name="Grigoriev I."/>
            <person name="Riley R."/>
            <person name="Hilden K."/>
        </authorList>
    </citation>
    <scope>NUCLEOTIDE SEQUENCE [LARGE SCALE GENOMIC DNA]</scope>
    <source>
        <strain evidence="2 3">FBCC735</strain>
    </source>
</reference>
<feature type="region of interest" description="Disordered" evidence="1">
    <location>
        <begin position="1"/>
        <end position="35"/>
    </location>
</feature>
<name>A0A1M2VHJ9_TRAPU</name>
<keyword evidence="3" id="KW-1185">Reference proteome</keyword>
<evidence type="ECO:0000313" key="3">
    <source>
        <dbReference type="Proteomes" id="UP000184267"/>
    </source>
</evidence>
<feature type="compositionally biased region" description="Basic and acidic residues" evidence="1">
    <location>
        <begin position="17"/>
        <end position="34"/>
    </location>
</feature>
<dbReference type="EMBL" id="MNAD01001225">
    <property type="protein sequence ID" value="OJT07067.1"/>
    <property type="molecule type" value="Genomic_DNA"/>
</dbReference>
<protein>
    <submittedName>
        <fullName evidence="2">Uncharacterized protein</fullName>
    </submittedName>
</protein>
<evidence type="ECO:0000313" key="2">
    <source>
        <dbReference type="EMBL" id="OJT07067.1"/>
    </source>
</evidence>
<dbReference type="AlphaFoldDB" id="A0A1M2VHJ9"/>
<evidence type="ECO:0000256" key="1">
    <source>
        <dbReference type="SAM" id="MobiDB-lite"/>
    </source>
</evidence>
<comment type="caution">
    <text evidence="2">The sequence shown here is derived from an EMBL/GenBank/DDBJ whole genome shotgun (WGS) entry which is preliminary data.</text>
</comment>
<dbReference type="Proteomes" id="UP000184267">
    <property type="component" value="Unassembled WGS sequence"/>
</dbReference>
<gene>
    <name evidence="2" type="ORF">TRAPUB_2099</name>
</gene>
<organism evidence="2 3">
    <name type="scientific">Trametes pubescens</name>
    <name type="common">White-rot fungus</name>
    <dbReference type="NCBI Taxonomy" id="154538"/>
    <lineage>
        <taxon>Eukaryota</taxon>
        <taxon>Fungi</taxon>
        <taxon>Dikarya</taxon>
        <taxon>Basidiomycota</taxon>
        <taxon>Agaricomycotina</taxon>
        <taxon>Agaricomycetes</taxon>
        <taxon>Polyporales</taxon>
        <taxon>Polyporaceae</taxon>
        <taxon>Trametes</taxon>
    </lineage>
</organism>